<evidence type="ECO:0000256" key="2">
    <source>
        <dbReference type="ARBA" id="ARBA00010790"/>
    </source>
</evidence>
<dbReference type="RefSeq" id="XP_041234221.1">
    <property type="nucleotide sequence ID" value="XM_041365881.1"/>
</dbReference>
<dbReference type="Gene3D" id="3.50.50.60">
    <property type="entry name" value="FAD/NAD(P)-binding domain"/>
    <property type="match status" value="2"/>
</dbReference>
<dbReference type="GO" id="GO:0050660">
    <property type="term" value="F:flavin adenine dinucleotide binding"/>
    <property type="evidence" value="ECO:0007669"/>
    <property type="project" value="InterPro"/>
</dbReference>
<dbReference type="SUPFAM" id="SSF54373">
    <property type="entry name" value="FAD-linked reductases, C-terminal domain"/>
    <property type="match status" value="1"/>
</dbReference>
<keyword evidence="4" id="KW-0274">FAD</keyword>
<dbReference type="PANTHER" id="PTHR11552:SF219">
    <property type="entry name" value="GLUCOSE-METHANOL-CHOLINE OXIDOREDUCTASE N-TERMINAL DOMAIN-CONTAINING PROTEIN"/>
    <property type="match status" value="1"/>
</dbReference>
<proteinExistence type="inferred from homology"/>
<feature type="active site" description="Proton donor" evidence="3">
    <location>
        <position position="455"/>
    </location>
</feature>
<evidence type="ECO:0000259" key="5">
    <source>
        <dbReference type="Pfam" id="PF00732"/>
    </source>
</evidence>
<dbReference type="Pfam" id="PF05199">
    <property type="entry name" value="GMC_oxred_C"/>
    <property type="match status" value="1"/>
</dbReference>
<dbReference type="PIRSF" id="PIRSF000137">
    <property type="entry name" value="Alcohol_oxidase"/>
    <property type="match status" value="1"/>
</dbReference>
<dbReference type="GeneID" id="64660179"/>
<comment type="cofactor">
    <cofactor evidence="1 4">
        <name>FAD</name>
        <dbReference type="ChEBI" id="CHEBI:57692"/>
    </cofactor>
</comment>
<name>A0AAD4EM67_9AGAM</name>
<dbReference type="SUPFAM" id="SSF51905">
    <property type="entry name" value="FAD/NAD(P)-binding domain"/>
    <property type="match status" value="1"/>
</dbReference>
<feature type="domain" description="Glucose-methanol-choline oxidoreductase C-terminal" evidence="6">
    <location>
        <begin position="438"/>
        <end position="509"/>
    </location>
</feature>
<feature type="active site" description="Proton acceptor" evidence="3">
    <location>
        <position position="500"/>
    </location>
</feature>
<evidence type="ECO:0000313" key="8">
    <source>
        <dbReference type="Proteomes" id="UP001195769"/>
    </source>
</evidence>
<comment type="similarity">
    <text evidence="2">Belongs to the GMC oxidoreductase family.</text>
</comment>
<dbReference type="GO" id="GO:0016614">
    <property type="term" value="F:oxidoreductase activity, acting on CH-OH group of donors"/>
    <property type="evidence" value="ECO:0007669"/>
    <property type="project" value="InterPro"/>
</dbReference>
<evidence type="ECO:0000256" key="3">
    <source>
        <dbReference type="PIRSR" id="PIRSR000137-1"/>
    </source>
</evidence>
<organism evidence="7 8">
    <name type="scientific">Suillus fuscotomentosus</name>
    <dbReference type="NCBI Taxonomy" id="1912939"/>
    <lineage>
        <taxon>Eukaryota</taxon>
        <taxon>Fungi</taxon>
        <taxon>Dikarya</taxon>
        <taxon>Basidiomycota</taxon>
        <taxon>Agaricomycotina</taxon>
        <taxon>Agaricomycetes</taxon>
        <taxon>Agaricomycetidae</taxon>
        <taxon>Boletales</taxon>
        <taxon>Suillineae</taxon>
        <taxon>Suillaceae</taxon>
        <taxon>Suillus</taxon>
    </lineage>
</organism>
<dbReference type="InterPro" id="IPR007867">
    <property type="entry name" value="GMC_OxRtase_C"/>
</dbReference>
<dbReference type="Pfam" id="PF00732">
    <property type="entry name" value="GMC_oxred_N"/>
    <property type="match status" value="1"/>
</dbReference>
<comment type="caution">
    <text evidence="7">The sequence shown here is derived from an EMBL/GenBank/DDBJ whole genome shotgun (WGS) entry which is preliminary data.</text>
</comment>
<evidence type="ECO:0000259" key="6">
    <source>
        <dbReference type="Pfam" id="PF05199"/>
    </source>
</evidence>
<dbReference type="Gene3D" id="3.30.560.10">
    <property type="entry name" value="Glucose Oxidase, domain 3"/>
    <property type="match status" value="3"/>
</dbReference>
<feature type="binding site" evidence="4">
    <location>
        <position position="249"/>
    </location>
    <ligand>
        <name>FAD</name>
        <dbReference type="ChEBI" id="CHEBI:57692"/>
    </ligand>
</feature>
<dbReference type="InterPro" id="IPR036188">
    <property type="entry name" value="FAD/NAD-bd_sf"/>
</dbReference>
<evidence type="ECO:0000313" key="7">
    <source>
        <dbReference type="EMBL" id="KAG1908646.1"/>
    </source>
</evidence>
<dbReference type="PANTHER" id="PTHR11552">
    <property type="entry name" value="GLUCOSE-METHANOL-CHOLINE GMC OXIDOREDUCTASE"/>
    <property type="match status" value="1"/>
</dbReference>
<accession>A0AAD4EM67</accession>
<keyword evidence="8" id="KW-1185">Reference proteome</keyword>
<feature type="domain" description="Glucose-methanol-choline oxidoreductase N-terminal" evidence="5">
    <location>
        <begin position="27"/>
        <end position="275"/>
    </location>
</feature>
<dbReference type="AlphaFoldDB" id="A0AAD4EM67"/>
<dbReference type="Proteomes" id="UP001195769">
    <property type="component" value="Unassembled WGS sequence"/>
</dbReference>
<feature type="binding site" evidence="4">
    <location>
        <position position="106"/>
    </location>
    <ligand>
        <name>FAD</name>
        <dbReference type="ChEBI" id="CHEBI:57692"/>
    </ligand>
</feature>
<sequence length="524" mass="57919">MPIQHDPADVGADARFSDTSVPRRGLYDYIIAGGGTAGCVLASRLTEDPTISVLLLERGSVHNTFTMRCPLLSSSYAQGKHPSVRWNSTPLTAANGRVLEILTGTVLGGASRFNSMLYTRGSPAQYDEWRRQGRVGWSYADLEPYFIKSENAVSTSGYYHGTEGPWSNRHFDKFLFKPNVATSAVKAAKDLGISYTDDVNAPEGPCVSCAKIPVTLASDGKRLSTFDAFLPPLITTQRRRVAICTDTLVTKIDFDVGGVQPVASGVFFKPYESTPKQRPFYARDQSHQGFARRWPQFDHVGTTITYRVSDTLHALESSLTRALTEFLNYLIRGRGLFTNPSVQVSIFAKSDNLGDDAEPGVEETNRETFPDIEIMPIPHECTYVTSQKSQGFFSFICVPLQPKSSGTVELFSHDPYANPKVDLGFFTREGDIEVVRKLDEQLDAFIGQNVRTTYHYASSCRMAQEHDTVPGVVDDELRVHGVSRLRIADASIFPDIVATHLQAPVVMVAEKCADMLKKTWSATN</sequence>
<reference evidence="7" key="1">
    <citation type="journal article" date="2020" name="New Phytol.">
        <title>Comparative genomics reveals dynamic genome evolution in host specialist ectomycorrhizal fungi.</title>
        <authorList>
            <person name="Lofgren L.A."/>
            <person name="Nguyen N.H."/>
            <person name="Vilgalys R."/>
            <person name="Ruytinx J."/>
            <person name="Liao H.L."/>
            <person name="Branco S."/>
            <person name="Kuo A."/>
            <person name="LaButti K."/>
            <person name="Lipzen A."/>
            <person name="Andreopoulos W."/>
            <person name="Pangilinan J."/>
            <person name="Riley R."/>
            <person name="Hundley H."/>
            <person name="Na H."/>
            <person name="Barry K."/>
            <person name="Grigoriev I.V."/>
            <person name="Stajich J.E."/>
            <person name="Kennedy P.G."/>
        </authorList>
    </citation>
    <scope>NUCLEOTIDE SEQUENCE</scope>
    <source>
        <strain evidence="7">FC203</strain>
    </source>
</reference>
<dbReference type="InterPro" id="IPR000172">
    <property type="entry name" value="GMC_OxRdtase_N"/>
</dbReference>
<evidence type="ECO:0000256" key="4">
    <source>
        <dbReference type="PIRSR" id="PIRSR000137-2"/>
    </source>
</evidence>
<dbReference type="EMBL" id="JABBWK010000001">
    <property type="protein sequence ID" value="KAG1908646.1"/>
    <property type="molecule type" value="Genomic_DNA"/>
</dbReference>
<dbReference type="InterPro" id="IPR012132">
    <property type="entry name" value="GMC_OxRdtase"/>
</dbReference>
<keyword evidence="4" id="KW-0285">Flavoprotein</keyword>
<evidence type="ECO:0000256" key="1">
    <source>
        <dbReference type="ARBA" id="ARBA00001974"/>
    </source>
</evidence>
<gene>
    <name evidence="7" type="ORF">F5891DRAFT_1180175</name>
</gene>
<protein>
    <submittedName>
        <fullName evidence="7">Alcohol oxidase</fullName>
    </submittedName>
</protein>